<dbReference type="InterPro" id="IPR041588">
    <property type="entry name" value="Integrase_H2C2"/>
</dbReference>
<dbReference type="Gene3D" id="1.10.340.70">
    <property type="match status" value="1"/>
</dbReference>
<gene>
    <name evidence="4" type="primary">LOC129924694</name>
</gene>
<dbReference type="InterPro" id="IPR012337">
    <property type="entry name" value="RNaseH-like_sf"/>
</dbReference>
<organism evidence="3 4">
    <name type="scientific">Biomphalaria glabrata</name>
    <name type="common">Bloodfluke planorb</name>
    <name type="synonym">Freshwater snail</name>
    <dbReference type="NCBI Taxonomy" id="6526"/>
    <lineage>
        <taxon>Eukaryota</taxon>
        <taxon>Metazoa</taxon>
        <taxon>Spiralia</taxon>
        <taxon>Lophotrochozoa</taxon>
        <taxon>Mollusca</taxon>
        <taxon>Gastropoda</taxon>
        <taxon>Heterobranchia</taxon>
        <taxon>Euthyneura</taxon>
        <taxon>Panpulmonata</taxon>
        <taxon>Hygrophila</taxon>
        <taxon>Lymnaeoidea</taxon>
        <taxon>Planorbidae</taxon>
        <taxon>Biomphalaria</taxon>
    </lineage>
</organism>
<feature type="region of interest" description="Disordered" evidence="1">
    <location>
        <begin position="355"/>
        <end position="385"/>
    </location>
</feature>
<dbReference type="OMA" id="ANECNAV"/>
<proteinExistence type="predicted"/>
<evidence type="ECO:0000259" key="2">
    <source>
        <dbReference type="PROSITE" id="PS50994"/>
    </source>
</evidence>
<dbReference type="GO" id="GO:0015074">
    <property type="term" value="P:DNA integration"/>
    <property type="evidence" value="ECO:0007669"/>
    <property type="project" value="InterPro"/>
</dbReference>
<dbReference type="Proteomes" id="UP001165740">
    <property type="component" value="Chromosome 2"/>
</dbReference>
<dbReference type="PANTHER" id="PTHR37984:SF7">
    <property type="entry name" value="INTEGRASE CATALYTIC DOMAIN-CONTAINING PROTEIN"/>
    <property type="match status" value="1"/>
</dbReference>
<accession>A0A9W2ZQ51</accession>
<reference evidence="4" key="1">
    <citation type="submission" date="2025-08" db="UniProtKB">
        <authorList>
            <consortium name="RefSeq"/>
        </authorList>
    </citation>
    <scope>IDENTIFICATION</scope>
</reference>
<dbReference type="GeneID" id="129924694"/>
<evidence type="ECO:0000256" key="1">
    <source>
        <dbReference type="SAM" id="MobiDB-lite"/>
    </source>
</evidence>
<dbReference type="RefSeq" id="XP_055877161.1">
    <property type="nucleotide sequence ID" value="XM_056021186.1"/>
</dbReference>
<dbReference type="PROSITE" id="PS50994">
    <property type="entry name" value="INTEGRASE"/>
    <property type="match status" value="1"/>
</dbReference>
<protein>
    <submittedName>
        <fullName evidence="4">Uncharacterized protein K02A2.6-like</fullName>
    </submittedName>
</protein>
<dbReference type="GO" id="GO:0003676">
    <property type="term" value="F:nucleic acid binding"/>
    <property type="evidence" value="ECO:0007669"/>
    <property type="project" value="InterPro"/>
</dbReference>
<dbReference type="InterPro" id="IPR001584">
    <property type="entry name" value="Integrase_cat-core"/>
</dbReference>
<feature type="domain" description="Integrase catalytic" evidence="2">
    <location>
        <begin position="180"/>
        <end position="278"/>
    </location>
</feature>
<name>A0A9W2ZQ51_BIOGL</name>
<dbReference type="FunFam" id="1.10.340.70:FF:000003">
    <property type="entry name" value="Protein CBG25708"/>
    <property type="match status" value="1"/>
</dbReference>
<dbReference type="Pfam" id="PF00665">
    <property type="entry name" value="rve"/>
    <property type="match status" value="1"/>
</dbReference>
<dbReference type="Gene3D" id="3.30.420.10">
    <property type="entry name" value="Ribonuclease H-like superfamily/Ribonuclease H"/>
    <property type="match status" value="1"/>
</dbReference>
<dbReference type="SUPFAM" id="SSF53098">
    <property type="entry name" value="Ribonuclease H-like"/>
    <property type="match status" value="1"/>
</dbReference>
<sequence>MKYEILLEYKPGKEMSIPDTLLRASLPIKYPSSDDWDAQVHLIINSLPMSDEYMNIFQQATADDAVLRLLKNNIMIGWPNKRAEIPQEIRAYSGFKEELSESNGLLFKGERLIVPKVLQKEMLQRLHQGHLGRDRCLVTAKEVFFWPGMSKQIIDMVSTCAVCNEHQKSQQKEPLLPHDTPVLPWEKIGADNFEYLGKNYLLLVDYYSKFFEINLIPTLKASDVIIHRKSQFARHGIPREVISDNGPLFACQEFLKFSKSWGFKHIMCSPRFPQSNARHTERPHIQPGSKVWMQKKPSDLWEPAVVISEAETPRSYWVKTPNGITYRRNRRMLRDTCTKSRVMPDIFEMDTPETVINGQTTQPENVSDTNVKQEQTNTTNPPPVITRYGRQVRPPVRYPYADN</sequence>
<dbReference type="AlphaFoldDB" id="A0A9W2ZQ51"/>
<dbReference type="InterPro" id="IPR050951">
    <property type="entry name" value="Retrovirus_Pol_polyprotein"/>
</dbReference>
<feature type="compositionally biased region" description="Polar residues" evidence="1">
    <location>
        <begin position="355"/>
        <end position="379"/>
    </location>
</feature>
<dbReference type="InterPro" id="IPR036397">
    <property type="entry name" value="RNaseH_sf"/>
</dbReference>
<dbReference type="OrthoDB" id="444601at2759"/>
<keyword evidence="3" id="KW-1185">Reference proteome</keyword>
<dbReference type="PANTHER" id="PTHR37984">
    <property type="entry name" value="PROTEIN CBG26694"/>
    <property type="match status" value="1"/>
</dbReference>
<evidence type="ECO:0000313" key="3">
    <source>
        <dbReference type="Proteomes" id="UP001165740"/>
    </source>
</evidence>
<dbReference type="Pfam" id="PF17921">
    <property type="entry name" value="Integrase_H2C2"/>
    <property type="match status" value="1"/>
</dbReference>
<evidence type="ECO:0000313" key="4">
    <source>
        <dbReference type="RefSeq" id="XP_055877161.1"/>
    </source>
</evidence>